<reference evidence="3 4" key="1">
    <citation type="submission" date="2015-01" db="EMBL/GenBank/DDBJ databases">
        <title>Comparative genomics of the lactic acid bacteria isolated from the honey bee gut.</title>
        <authorList>
            <person name="Ellegaard K.M."/>
            <person name="Tamarit D."/>
            <person name="Javelind E."/>
            <person name="Olofsson T."/>
            <person name="Andersson S.G."/>
            <person name="Vasquez A."/>
        </authorList>
    </citation>
    <scope>NUCLEOTIDE SEQUENCE [LARGE SCALE GENOMIC DNA]</scope>
    <source>
        <strain evidence="3 4">Hma11</strain>
    </source>
</reference>
<dbReference type="Pfam" id="PF10088">
    <property type="entry name" value="DUF2326"/>
    <property type="match status" value="1"/>
</dbReference>
<dbReference type="Gene3D" id="3.40.50.300">
    <property type="entry name" value="P-loop containing nucleotide triphosphate hydrolases"/>
    <property type="match status" value="1"/>
</dbReference>
<feature type="coiled-coil region" evidence="1">
    <location>
        <begin position="360"/>
        <end position="426"/>
    </location>
</feature>
<dbReference type="RefSeq" id="WP_046306356.1">
    <property type="nucleotide sequence ID" value="NZ_KQ034000.1"/>
</dbReference>
<dbReference type="InterPro" id="IPR027417">
    <property type="entry name" value="P-loop_NTPase"/>
</dbReference>
<comment type="caution">
    <text evidence="3">The sequence shown here is derived from an EMBL/GenBank/DDBJ whole genome shotgun (WGS) entry which is preliminary data.</text>
</comment>
<dbReference type="PATRIC" id="fig|303541.3.peg.521"/>
<gene>
    <name evidence="3" type="ORF">JF72_03750</name>
</gene>
<proteinExistence type="predicted"/>
<accession>A0A0F4LS27</accession>
<dbReference type="EMBL" id="JXLG01000005">
    <property type="protein sequence ID" value="KJY61099.1"/>
    <property type="molecule type" value="Genomic_DNA"/>
</dbReference>
<evidence type="ECO:0000256" key="1">
    <source>
        <dbReference type="SAM" id="Coils"/>
    </source>
</evidence>
<evidence type="ECO:0000313" key="4">
    <source>
        <dbReference type="Proteomes" id="UP000033682"/>
    </source>
</evidence>
<sequence>MLKQIYCDKFQINGKPRGPINFKEGLNVVLGGESGTNSIGKSTFLMILDFVFGGKDYVKKDTDVQKNVGSHIIKFIFEFNNQEYYFSRSTKNFLSVNVCDEKFEPQKDKQMTLEEYLGFLAKNYGLNLPGLSFRNAVGRFIRVYNRQTINEKRPLQNATQEAGKQQVYGLLKLFNKYASIEEREIAAEKAEKAYSVFKNASQYKYVPIVSSKKQYDKNVSEIARLEEQLKELETKNNEGTLNIDDMQASRLRDIMSNLSKLRERRNLYLNRLSVIDDNEKSGPKKLETNYKELKKFFPDVDMEMIRKVDGFHQQITNILENEFSEEKKSLNNKIKDIDYFISSLNSEAQKINNQQAPNIQTALLNEYADKMAKLNQLKNENKNYNEKLRLNNDKQSQQNVLRSTVNTELKEVESSLNKKMADLNTEICGSNSFQPPHIELGPKQYSYETINDQGTGTSYKGLILFDQACLELTALPFFIHDSLLFSNIEVNRKNKIIKMYSNETKQIFIAIDTTDLLSPDVQHIIEEHSVLRLERGGKELFGRSWNEQRSS</sequence>
<dbReference type="Proteomes" id="UP000033682">
    <property type="component" value="Unassembled WGS sequence"/>
</dbReference>
<dbReference type="HOGENOM" id="CLU_036792_0_0_9"/>
<name>A0A0F4LS27_9LACO</name>
<keyword evidence="4" id="KW-1185">Reference proteome</keyword>
<dbReference type="STRING" id="303541.JF72_03750"/>
<keyword evidence="1" id="KW-0175">Coiled coil</keyword>
<feature type="domain" description="DUF2326" evidence="2">
    <location>
        <begin position="442"/>
        <end position="542"/>
    </location>
</feature>
<evidence type="ECO:0000313" key="3">
    <source>
        <dbReference type="EMBL" id="KJY61099.1"/>
    </source>
</evidence>
<dbReference type="InterPro" id="IPR018760">
    <property type="entry name" value="DUF2326"/>
</dbReference>
<feature type="coiled-coil region" evidence="1">
    <location>
        <begin position="208"/>
        <end position="249"/>
    </location>
</feature>
<evidence type="ECO:0000259" key="2">
    <source>
        <dbReference type="Pfam" id="PF10088"/>
    </source>
</evidence>
<dbReference type="AlphaFoldDB" id="A0A0F4LS27"/>
<organism evidence="3 4">
    <name type="scientific">Lactobacillus apis</name>
    <dbReference type="NCBI Taxonomy" id="303541"/>
    <lineage>
        <taxon>Bacteria</taxon>
        <taxon>Bacillati</taxon>
        <taxon>Bacillota</taxon>
        <taxon>Bacilli</taxon>
        <taxon>Lactobacillales</taxon>
        <taxon>Lactobacillaceae</taxon>
        <taxon>Lactobacillus</taxon>
    </lineage>
</organism>
<protein>
    <recommendedName>
        <fullName evidence="2">DUF2326 domain-containing protein</fullName>
    </recommendedName>
</protein>